<evidence type="ECO:0000313" key="1">
    <source>
        <dbReference type="EMBL" id="MCW7754778.1"/>
    </source>
</evidence>
<comment type="caution">
    <text evidence="1">The sequence shown here is derived from an EMBL/GenBank/DDBJ whole genome shotgun (WGS) entry which is preliminary data.</text>
</comment>
<dbReference type="RefSeq" id="WP_265425691.1">
    <property type="nucleotide sequence ID" value="NZ_JAPFPW010000015.1"/>
</dbReference>
<keyword evidence="2" id="KW-1185">Reference proteome</keyword>
<reference evidence="1 2" key="1">
    <citation type="submission" date="2022-11" db="EMBL/GenBank/DDBJ databases">
        <title>Desulfobotulus tamanensis H1 sp. nov. - anaerobic, alkaliphilic, sulphate reducing bacterium isolated from terrestrial mud volcano.</title>
        <authorList>
            <person name="Frolova A."/>
            <person name="Merkel A.Y."/>
            <person name="Slobodkin A.I."/>
        </authorList>
    </citation>
    <scope>NUCLEOTIDE SEQUENCE [LARGE SCALE GENOMIC DNA]</scope>
    <source>
        <strain evidence="1 2">H1</strain>
    </source>
</reference>
<gene>
    <name evidence="1" type="ORF">OOT00_12375</name>
</gene>
<proteinExistence type="predicted"/>
<organism evidence="1 2">
    <name type="scientific">Desulfobotulus pelophilus</name>
    <dbReference type="NCBI Taxonomy" id="2823377"/>
    <lineage>
        <taxon>Bacteria</taxon>
        <taxon>Pseudomonadati</taxon>
        <taxon>Thermodesulfobacteriota</taxon>
        <taxon>Desulfobacteria</taxon>
        <taxon>Desulfobacterales</taxon>
        <taxon>Desulfobacteraceae</taxon>
        <taxon>Desulfobotulus</taxon>
    </lineage>
</organism>
<name>A0ABT3NBD1_9BACT</name>
<dbReference type="EMBL" id="JAPFPW010000015">
    <property type="protein sequence ID" value="MCW7754778.1"/>
    <property type="molecule type" value="Genomic_DNA"/>
</dbReference>
<accession>A0ABT3NBD1</accession>
<protein>
    <submittedName>
        <fullName evidence="1">Uncharacterized protein</fullName>
    </submittedName>
</protein>
<sequence>MPSEVMADKAKNRLYIRYGEMTIEQYLQFAGKIVGEAEKLARGFTILSDLREFSFPRGENPIQANIREITEIQQELKKLGASEIIRVVDPQVWLFIAMAEAEKSAGYEAFIFDDYHEADQALDDIAEEMNGGGEKTEAL</sequence>
<dbReference type="Proteomes" id="UP001209681">
    <property type="component" value="Unassembled WGS sequence"/>
</dbReference>
<evidence type="ECO:0000313" key="2">
    <source>
        <dbReference type="Proteomes" id="UP001209681"/>
    </source>
</evidence>